<dbReference type="SUPFAM" id="SSF53850">
    <property type="entry name" value="Periplasmic binding protein-like II"/>
    <property type="match status" value="1"/>
</dbReference>
<comment type="similarity">
    <text evidence="1">Belongs to the LysR transcriptional regulatory family.</text>
</comment>
<dbReference type="InterPro" id="IPR036390">
    <property type="entry name" value="WH_DNA-bd_sf"/>
</dbReference>
<keyword evidence="4" id="KW-0804">Transcription</keyword>
<dbReference type="InterPro" id="IPR036388">
    <property type="entry name" value="WH-like_DNA-bd_sf"/>
</dbReference>
<protein>
    <submittedName>
        <fullName evidence="6">DNA-binding transcriptional regulator, LysR family</fullName>
    </submittedName>
</protein>
<dbReference type="InterPro" id="IPR000847">
    <property type="entry name" value="LysR_HTH_N"/>
</dbReference>
<dbReference type="InterPro" id="IPR005119">
    <property type="entry name" value="LysR_subst-bd"/>
</dbReference>
<accession>A0A1H9ERS0</accession>
<dbReference type="SUPFAM" id="SSF46785">
    <property type="entry name" value="Winged helix' DNA-binding domain"/>
    <property type="match status" value="1"/>
</dbReference>
<feature type="domain" description="HTH lysR-type" evidence="5">
    <location>
        <begin position="1"/>
        <end position="43"/>
    </location>
</feature>
<evidence type="ECO:0000313" key="6">
    <source>
        <dbReference type="EMBL" id="SEQ28315.1"/>
    </source>
</evidence>
<dbReference type="GO" id="GO:0005829">
    <property type="term" value="C:cytosol"/>
    <property type="evidence" value="ECO:0007669"/>
    <property type="project" value="TreeGrafter"/>
</dbReference>
<dbReference type="PRINTS" id="PR00039">
    <property type="entry name" value="HTHLYSR"/>
</dbReference>
<organism evidence="6 7">
    <name type="scientific">Rosenbergiella nectarea</name>
    <dbReference type="NCBI Taxonomy" id="988801"/>
    <lineage>
        <taxon>Bacteria</taxon>
        <taxon>Pseudomonadati</taxon>
        <taxon>Pseudomonadota</taxon>
        <taxon>Gammaproteobacteria</taxon>
        <taxon>Enterobacterales</taxon>
        <taxon>Erwiniaceae</taxon>
        <taxon>Rosenbergiella</taxon>
    </lineage>
</organism>
<keyword evidence="3 6" id="KW-0238">DNA-binding</keyword>
<dbReference type="PANTHER" id="PTHR30419">
    <property type="entry name" value="HTH-TYPE TRANSCRIPTIONAL REGULATOR YBHD"/>
    <property type="match status" value="1"/>
</dbReference>
<keyword evidence="2" id="KW-0805">Transcription regulation</keyword>
<dbReference type="GO" id="GO:0003677">
    <property type="term" value="F:DNA binding"/>
    <property type="evidence" value="ECO:0007669"/>
    <property type="project" value="UniProtKB-KW"/>
</dbReference>
<dbReference type="InterPro" id="IPR050950">
    <property type="entry name" value="HTH-type_LysR_regulators"/>
</dbReference>
<evidence type="ECO:0000256" key="3">
    <source>
        <dbReference type="ARBA" id="ARBA00023125"/>
    </source>
</evidence>
<dbReference type="PANTHER" id="PTHR30419:SF2">
    <property type="entry name" value="LYSR FAMILY TRANSCRIPTIONAL REGULATOR"/>
    <property type="match status" value="1"/>
</dbReference>
<dbReference type="GO" id="GO:0003700">
    <property type="term" value="F:DNA-binding transcription factor activity"/>
    <property type="evidence" value="ECO:0007669"/>
    <property type="project" value="InterPro"/>
</dbReference>
<evidence type="ECO:0000256" key="4">
    <source>
        <dbReference type="ARBA" id="ARBA00023163"/>
    </source>
</evidence>
<dbReference type="PROSITE" id="PS50931">
    <property type="entry name" value="HTH_LYSR"/>
    <property type="match status" value="1"/>
</dbReference>
<dbReference type="EMBL" id="FOGC01000002">
    <property type="protein sequence ID" value="SEQ28315.1"/>
    <property type="molecule type" value="Genomic_DNA"/>
</dbReference>
<reference evidence="7" key="1">
    <citation type="submission" date="2016-10" db="EMBL/GenBank/DDBJ databases">
        <authorList>
            <person name="Varghese N."/>
            <person name="Submissions S."/>
        </authorList>
    </citation>
    <scope>NUCLEOTIDE SEQUENCE [LARGE SCALE GENOMIC DNA]</scope>
    <source>
        <strain evidence="7">8N4</strain>
    </source>
</reference>
<name>A0A1H9ERS0_9GAMM</name>
<dbReference type="Pfam" id="PF03466">
    <property type="entry name" value="LysR_substrate"/>
    <property type="match status" value="1"/>
</dbReference>
<evidence type="ECO:0000256" key="1">
    <source>
        <dbReference type="ARBA" id="ARBA00009437"/>
    </source>
</evidence>
<evidence type="ECO:0000256" key="2">
    <source>
        <dbReference type="ARBA" id="ARBA00023015"/>
    </source>
</evidence>
<evidence type="ECO:0000313" key="7">
    <source>
        <dbReference type="Proteomes" id="UP000242515"/>
    </source>
</evidence>
<keyword evidence="7" id="KW-1185">Reference proteome</keyword>
<dbReference type="STRING" id="988801.SAMN05216522_10234"/>
<evidence type="ECO:0000259" key="5">
    <source>
        <dbReference type="PROSITE" id="PS50931"/>
    </source>
</evidence>
<sequence>MSMREAARRLHVASSAVSRQIIKLEEELGVPLFERLPGKLQLTSAGEIFSRHVRTVLQDADRAYSELDLLQGMYKGHIEIVSVEGPAQGLIPELLARMHQRYPSITVGLSKLGSRDIPEAVISGAADLGVAFGIPETQALQQLSRHRFRLGAIMTPDHPLAGRKEVSLATCAQYPLIMPKPELSIYHSIAPMLGHLTPARAVMESGSVEFSRQMAVRGIGLAFQTTLGIEDDLSSRRLVHVPLSHRQPIISELGIYARAGRLLPVAVDYFARALIDEMTRRGDTDRPN</sequence>
<dbReference type="Gene3D" id="1.10.10.10">
    <property type="entry name" value="Winged helix-like DNA-binding domain superfamily/Winged helix DNA-binding domain"/>
    <property type="match status" value="1"/>
</dbReference>
<gene>
    <name evidence="6" type="ORF">SAMN05216522_10234</name>
</gene>
<proteinExistence type="inferred from homology"/>
<dbReference type="Gene3D" id="3.40.190.290">
    <property type="match status" value="1"/>
</dbReference>
<dbReference type="AlphaFoldDB" id="A0A1H9ERS0"/>
<dbReference type="Pfam" id="PF00126">
    <property type="entry name" value="HTH_1"/>
    <property type="match status" value="1"/>
</dbReference>
<dbReference type="Proteomes" id="UP000242515">
    <property type="component" value="Unassembled WGS sequence"/>
</dbReference>